<reference evidence="1" key="1">
    <citation type="journal article" date="2021" name="Proc. Natl. Acad. Sci. U.S.A.">
        <title>A Catalog of Tens of Thousands of Viruses from Human Metagenomes Reveals Hidden Associations with Chronic Diseases.</title>
        <authorList>
            <person name="Tisza M.J."/>
            <person name="Buck C.B."/>
        </authorList>
    </citation>
    <scope>NUCLEOTIDE SEQUENCE</scope>
    <source>
        <strain evidence="1">CtPNe1</strain>
    </source>
</reference>
<organism evidence="1">
    <name type="scientific">Bacteriophage sp</name>
    <dbReference type="NCBI Taxonomy" id="38018"/>
    <lineage>
        <taxon>Viruses</taxon>
    </lineage>
</organism>
<name>A0A8D9UJ04_9VIRU</name>
<evidence type="ECO:0000313" key="1">
    <source>
        <dbReference type="EMBL" id="DAD56936.1"/>
    </source>
</evidence>
<dbReference type="EMBL" id="BK029947">
    <property type="protein sequence ID" value="DAD56936.1"/>
    <property type="molecule type" value="Genomic_DNA"/>
</dbReference>
<protein>
    <submittedName>
        <fullName evidence="1">Uncharacterized protein</fullName>
    </submittedName>
</protein>
<sequence length="61" mass="6816">MYFLGDSVKSGARPLGKAYLIQRCEIQLIKVLLDIPPKILLHFPLIAVTGGICRYGIKVFQ</sequence>
<proteinExistence type="predicted"/>
<accession>A0A8D9UJ04</accession>